<keyword evidence="7" id="KW-1185">Reference proteome</keyword>
<feature type="region of interest" description="Disordered" evidence="4">
    <location>
        <begin position="1"/>
        <end position="27"/>
    </location>
</feature>
<dbReference type="CDD" id="cd07377">
    <property type="entry name" value="WHTH_GntR"/>
    <property type="match status" value="1"/>
</dbReference>
<dbReference type="SUPFAM" id="SSF46785">
    <property type="entry name" value="Winged helix' DNA-binding domain"/>
    <property type="match status" value="1"/>
</dbReference>
<protein>
    <submittedName>
        <fullName evidence="6">Regulatory protein, gntR family</fullName>
    </submittedName>
</protein>
<dbReference type="Gene3D" id="1.10.10.10">
    <property type="entry name" value="Winged helix-like DNA-binding domain superfamily/Winged helix DNA-binding domain"/>
    <property type="match status" value="1"/>
</dbReference>
<keyword evidence="1" id="KW-0805">Transcription regulation</keyword>
<dbReference type="InterPro" id="IPR036390">
    <property type="entry name" value="WH_DNA-bd_sf"/>
</dbReference>
<dbReference type="InterPro" id="IPR050679">
    <property type="entry name" value="Bact_HTH_transcr_reg"/>
</dbReference>
<evidence type="ECO:0000313" key="7">
    <source>
        <dbReference type="Proteomes" id="UP000198282"/>
    </source>
</evidence>
<feature type="domain" description="HTH gntR-type" evidence="5">
    <location>
        <begin position="31"/>
        <end position="99"/>
    </location>
</feature>
<name>A0A239FY23_9ACTN</name>
<dbReference type="SMART" id="SM00345">
    <property type="entry name" value="HTH_GNTR"/>
    <property type="match status" value="1"/>
</dbReference>
<evidence type="ECO:0000256" key="1">
    <source>
        <dbReference type="ARBA" id="ARBA00023015"/>
    </source>
</evidence>
<dbReference type="AlphaFoldDB" id="A0A239FY23"/>
<dbReference type="EMBL" id="FZOD01000012">
    <property type="protein sequence ID" value="SNS61670.1"/>
    <property type="molecule type" value="Genomic_DNA"/>
</dbReference>
<evidence type="ECO:0000256" key="4">
    <source>
        <dbReference type="SAM" id="MobiDB-lite"/>
    </source>
</evidence>
<evidence type="ECO:0000256" key="3">
    <source>
        <dbReference type="ARBA" id="ARBA00023163"/>
    </source>
</evidence>
<dbReference type="GO" id="GO:0003700">
    <property type="term" value="F:DNA-binding transcription factor activity"/>
    <property type="evidence" value="ECO:0007669"/>
    <property type="project" value="InterPro"/>
</dbReference>
<dbReference type="GO" id="GO:0003677">
    <property type="term" value="F:DNA binding"/>
    <property type="evidence" value="ECO:0007669"/>
    <property type="project" value="UniProtKB-KW"/>
</dbReference>
<dbReference type="InterPro" id="IPR036388">
    <property type="entry name" value="WH-like_DNA-bd_sf"/>
</dbReference>
<reference evidence="6 7" key="1">
    <citation type="submission" date="2017-06" db="EMBL/GenBank/DDBJ databases">
        <authorList>
            <person name="Kim H.J."/>
            <person name="Triplett B.A."/>
        </authorList>
    </citation>
    <scope>NUCLEOTIDE SEQUENCE [LARGE SCALE GENOMIC DNA]</scope>
    <source>
        <strain evidence="6 7">CGMCC 4.2132</strain>
    </source>
</reference>
<proteinExistence type="predicted"/>
<gene>
    <name evidence="6" type="ORF">SAMN05216276_1012138</name>
</gene>
<dbReference type="Proteomes" id="UP000198282">
    <property type="component" value="Unassembled WGS sequence"/>
</dbReference>
<dbReference type="InterPro" id="IPR000524">
    <property type="entry name" value="Tscrpt_reg_HTH_GntR"/>
</dbReference>
<organism evidence="6 7">
    <name type="scientific">Streptosporangium subroseum</name>
    <dbReference type="NCBI Taxonomy" id="106412"/>
    <lineage>
        <taxon>Bacteria</taxon>
        <taxon>Bacillati</taxon>
        <taxon>Actinomycetota</taxon>
        <taxon>Actinomycetes</taxon>
        <taxon>Streptosporangiales</taxon>
        <taxon>Streptosporangiaceae</taxon>
        <taxon>Streptosporangium</taxon>
    </lineage>
</organism>
<evidence type="ECO:0000313" key="6">
    <source>
        <dbReference type="EMBL" id="SNS61670.1"/>
    </source>
</evidence>
<keyword evidence="3" id="KW-0804">Transcription</keyword>
<dbReference type="Pfam" id="PF00392">
    <property type="entry name" value="GntR"/>
    <property type="match status" value="1"/>
</dbReference>
<evidence type="ECO:0000256" key="2">
    <source>
        <dbReference type="ARBA" id="ARBA00023125"/>
    </source>
</evidence>
<sequence>MLRDEGLVHTAQGEGTFVGPPGEARRKPQKTLLYQKIANELADRINRGELKPRRPIPSESTLIQQHGVARETVRRAIGLLREQGWVYTVPQRGTYVSQPEEWPATAEADT</sequence>
<keyword evidence="2" id="KW-0238">DNA-binding</keyword>
<dbReference type="PRINTS" id="PR00035">
    <property type="entry name" value="HTHGNTR"/>
</dbReference>
<evidence type="ECO:0000259" key="5">
    <source>
        <dbReference type="PROSITE" id="PS50949"/>
    </source>
</evidence>
<dbReference type="PROSITE" id="PS50949">
    <property type="entry name" value="HTH_GNTR"/>
    <property type="match status" value="1"/>
</dbReference>
<accession>A0A239FY23</accession>
<dbReference type="PANTHER" id="PTHR44846">
    <property type="entry name" value="MANNOSYL-D-GLYCERATE TRANSPORT/METABOLISM SYSTEM REPRESSOR MNGR-RELATED"/>
    <property type="match status" value="1"/>
</dbReference>